<evidence type="ECO:0000313" key="1">
    <source>
        <dbReference type="EMBL" id="KAF2263068.1"/>
    </source>
</evidence>
<sequence>MADKTRSTTTEPSPTNWILRLKNGKTTVFLHINPLQTFTSIKTHLYHALTEAPLKDAETGREVPLPPSPADIQLGRPVNINNAKEGFVLGEWEYRNSSDLEEADVKGKGKGRLKKRSNELVDPDVKDCPKGAGLRDGAVLAFRWREDGDEDMRDGEEDMWGVKIPSYEDSYGVENEGDVGGRREFEG</sequence>
<dbReference type="AlphaFoldDB" id="A0A9P4N2Y3"/>
<proteinExistence type="predicted"/>
<dbReference type="OrthoDB" id="5376498at2759"/>
<organism evidence="1 2">
    <name type="scientific">Lojkania enalia</name>
    <dbReference type="NCBI Taxonomy" id="147567"/>
    <lineage>
        <taxon>Eukaryota</taxon>
        <taxon>Fungi</taxon>
        <taxon>Dikarya</taxon>
        <taxon>Ascomycota</taxon>
        <taxon>Pezizomycotina</taxon>
        <taxon>Dothideomycetes</taxon>
        <taxon>Pleosporomycetidae</taxon>
        <taxon>Pleosporales</taxon>
        <taxon>Pleosporales incertae sedis</taxon>
        <taxon>Lojkania</taxon>
    </lineage>
</organism>
<protein>
    <submittedName>
        <fullName evidence="1">Uncharacterized protein</fullName>
    </submittedName>
</protein>
<accession>A0A9P4N2Y3</accession>
<dbReference type="EMBL" id="ML986632">
    <property type="protein sequence ID" value="KAF2263068.1"/>
    <property type="molecule type" value="Genomic_DNA"/>
</dbReference>
<reference evidence="2" key="1">
    <citation type="journal article" date="2020" name="Stud. Mycol.">
        <title>101 Dothideomycetes genomes: A test case for predicting lifestyles and emergence of pathogens.</title>
        <authorList>
            <person name="Haridas S."/>
            <person name="Albert R."/>
            <person name="Binder M."/>
            <person name="Bloem J."/>
            <person name="LaButti K."/>
            <person name="Salamov A."/>
            <person name="Andreopoulos B."/>
            <person name="Baker S."/>
            <person name="Barry K."/>
            <person name="Bills G."/>
            <person name="Bluhm B."/>
            <person name="Cannon C."/>
            <person name="Castanera R."/>
            <person name="Culley D."/>
            <person name="Daum C."/>
            <person name="Ezra D."/>
            <person name="Gonzalez J."/>
            <person name="Henrissat B."/>
            <person name="Kuo A."/>
            <person name="Liang C."/>
            <person name="Lipzen A."/>
            <person name="Lutzoni F."/>
            <person name="Magnuson J."/>
            <person name="Mondo S."/>
            <person name="Nolan M."/>
            <person name="Ohm R."/>
            <person name="Pangilinan J."/>
            <person name="Park H.-J."/>
            <person name="Ramirez L."/>
            <person name="Alfaro M."/>
            <person name="Sun H."/>
            <person name="Tritt A."/>
            <person name="Yoshinaga Y."/>
            <person name="Zwiers L.-H."/>
            <person name="Turgeon B."/>
            <person name="Goodwin S."/>
            <person name="Spatafora J."/>
            <person name="Crous P."/>
            <person name="Grigoriev I."/>
        </authorList>
    </citation>
    <scope>NUCLEOTIDE SEQUENCE [LARGE SCALE GENOMIC DNA]</scope>
    <source>
        <strain evidence="2">CBS 304.66</strain>
    </source>
</reference>
<keyword evidence="2" id="KW-1185">Reference proteome</keyword>
<dbReference type="Proteomes" id="UP000800093">
    <property type="component" value="Unassembled WGS sequence"/>
</dbReference>
<name>A0A9P4N2Y3_9PLEO</name>
<comment type="caution">
    <text evidence="1">The sequence shown here is derived from an EMBL/GenBank/DDBJ whole genome shotgun (WGS) entry which is preliminary data.</text>
</comment>
<evidence type="ECO:0000313" key="2">
    <source>
        <dbReference type="Proteomes" id="UP000800093"/>
    </source>
</evidence>
<gene>
    <name evidence="1" type="ORF">CC78DRAFT_534336</name>
</gene>